<dbReference type="RefSeq" id="WP_252471579.1">
    <property type="nucleotide sequence ID" value="NZ_JAMHFY010000022.1"/>
</dbReference>
<evidence type="ECO:0000259" key="1">
    <source>
        <dbReference type="Pfam" id="PF00561"/>
    </source>
</evidence>
<dbReference type="PANTHER" id="PTHR43798:SF33">
    <property type="entry name" value="HYDROLASE, PUTATIVE (AFU_ORTHOLOGUE AFUA_2G14860)-RELATED"/>
    <property type="match status" value="1"/>
</dbReference>
<accession>A0ABT8QXV3</accession>
<keyword evidence="2" id="KW-0378">Hydrolase</keyword>
<dbReference type="PANTHER" id="PTHR43798">
    <property type="entry name" value="MONOACYLGLYCEROL LIPASE"/>
    <property type="match status" value="1"/>
</dbReference>
<dbReference type="Gene3D" id="3.40.50.1820">
    <property type="entry name" value="alpha/beta hydrolase"/>
    <property type="match status" value="1"/>
</dbReference>
<organism evidence="2 3">
    <name type="scientific">Desulfosporosinus nitroreducens</name>
    <dbReference type="NCBI Taxonomy" id="2018668"/>
    <lineage>
        <taxon>Bacteria</taxon>
        <taxon>Bacillati</taxon>
        <taxon>Bacillota</taxon>
        <taxon>Clostridia</taxon>
        <taxon>Eubacteriales</taxon>
        <taxon>Desulfitobacteriaceae</taxon>
        <taxon>Desulfosporosinus</taxon>
    </lineage>
</organism>
<dbReference type="SUPFAM" id="SSF53474">
    <property type="entry name" value="alpha/beta-Hydrolases"/>
    <property type="match status" value="1"/>
</dbReference>
<comment type="caution">
    <text evidence="2">The sequence shown here is derived from an EMBL/GenBank/DDBJ whole genome shotgun (WGS) entry which is preliminary data.</text>
</comment>
<sequence>MASIYRTSQGQAEILQLYDSLLEQLNLIVQQQLIETRFGLTNVLVTGPQEAPPLIIFQGGNTVNPITLSWFLPLTKHYRIYAPDTIGHPGKSSEKRISPKDDSFGKWVVDLLDFLKIQKAPMIGPSYGAGIILRTAAYAHERISKAVLIVPSGIETGSLKRMVFEILIPMLVYRWSPSNERLLRAVRPIFNDEVDEKSLQVIGSVFRNVKLETKMPRLATAEELKDFTAPTLVLAGEKDIFFPASKILPQAKVIIPNLVAGECLQGSGHFLNAKTLNYINQRIFSFLQESE</sequence>
<evidence type="ECO:0000313" key="2">
    <source>
        <dbReference type="EMBL" id="MDO0825465.1"/>
    </source>
</evidence>
<keyword evidence="3" id="KW-1185">Reference proteome</keyword>
<protein>
    <submittedName>
        <fullName evidence="2">Alpha/beta hydrolase</fullName>
    </submittedName>
</protein>
<reference evidence="2" key="1">
    <citation type="submission" date="2022-05" db="EMBL/GenBank/DDBJ databases">
        <title>Expanded diversity of anoxic marine methylotrophy in a Black Sea sulfate reducing microorganism.</title>
        <authorList>
            <person name="Fischer P.Q."/>
            <person name="Stams A.J.M."/>
            <person name="Villanueva L."/>
            <person name="Sousa D.Z."/>
        </authorList>
    </citation>
    <scope>NUCLEOTIDE SEQUENCE</scope>
    <source>
        <strain evidence="2">P130</strain>
    </source>
</reference>
<dbReference type="InterPro" id="IPR029058">
    <property type="entry name" value="AB_hydrolase_fold"/>
</dbReference>
<dbReference type="InterPro" id="IPR050266">
    <property type="entry name" value="AB_hydrolase_sf"/>
</dbReference>
<dbReference type="InterPro" id="IPR000073">
    <property type="entry name" value="AB_hydrolase_1"/>
</dbReference>
<dbReference type="EMBL" id="JAMJEV010000026">
    <property type="protein sequence ID" value="MDO0825465.1"/>
    <property type="molecule type" value="Genomic_DNA"/>
</dbReference>
<proteinExistence type="predicted"/>
<dbReference type="GO" id="GO:0016787">
    <property type="term" value="F:hydrolase activity"/>
    <property type="evidence" value="ECO:0007669"/>
    <property type="project" value="UniProtKB-KW"/>
</dbReference>
<name>A0ABT8QXV3_9FIRM</name>
<dbReference type="Proteomes" id="UP001176021">
    <property type="component" value="Unassembled WGS sequence"/>
</dbReference>
<dbReference type="Pfam" id="PF00561">
    <property type="entry name" value="Abhydrolase_1"/>
    <property type="match status" value="1"/>
</dbReference>
<evidence type="ECO:0000313" key="3">
    <source>
        <dbReference type="Proteomes" id="UP001176021"/>
    </source>
</evidence>
<dbReference type="PRINTS" id="PR00111">
    <property type="entry name" value="ABHYDROLASE"/>
</dbReference>
<feature type="domain" description="AB hydrolase-1" evidence="1">
    <location>
        <begin position="52"/>
        <end position="162"/>
    </location>
</feature>
<gene>
    <name evidence="2" type="ORF">M8H41_21875</name>
</gene>